<dbReference type="InterPro" id="IPR036388">
    <property type="entry name" value="WH-like_DNA-bd_sf"/>
</dbReference>
<dbReference type="Proteomes" id="UP000318416">
    <property type="component" value="Unassembled WGS sequence"/>
</dbReference>
<keyword evidence="3" id="KW-1185">Reference proteome</keyword>
<dbReference type="OrthoDB" id="4307453at2"/>
<dbReference type="Pfam" id="PF00196">
    <property type="entry name" value="GerE"/>
    <property type="match status" value="1"/>
</dbReference>
<accession>A0A561ETE1</accession>
<dbReference type="PANTHER" id="PTHR34293">
    <property type="entry name" value="HTH-TYPE TRANSCRIPTIONAL REGULATOR TRMBL2"/>
    <property type="match status" value="1"/>
</dbReference>
<dbReference type="EMBL" id="VIVR01000001">
    <property type="protein sequence ID" value="TWE18857.1"/>
    <property type="molecule type" value="Genomic_DNA"/>
</dbReference>
<sequence length="336" mass="36696">MAEPETLFPALADNDVRVFQWAAAHGRLAPGAAGELGLTAEELERSAAVLQELHLLRPLPGGPDGEPGLAAVAPELAAASLLAPAEAELRRRLADAERVRAELARLAPLYAQSGSRRAVEPLDEILELDTVIDLISTLTARCRAEVLTCQPGGPRAPHLLEQAFARDVAMIRRGVRMRTLYQHTSRRHPPTQEYVQRITAAGAEVRTLTALFGRMIAFDRETVIIPHHDAYDGAVVVRDPSAVAYLCAVFDHSWTLADSYTPATQAQGDSSLDEIKQAIIRLLAEGMKDEMIARRLGMSLRTCRKHIAESMETLGASSRFQAGYLARARFALSERL</sequence>
<dbReference type="PANTHER" id="PTHR34293:SF1">
    <property type="entry name" value="HTH-TYPE TRANSCRIPTIONAL REGULATOR TRMBL2"/>
    <property type="match status" value="1"/>
</dbReference>
<dbReference type="SMART" id="SM00421">
    <property type="entry name" value="HTH_LUXR"/>
    <property type="match status" value="1"/>
</dbReference>
<gene>
    <name evidence="2" type="ORF">FB465_3953</name>
</gene>
<dbReference type="SUPFAM" id="SSF46894">
    <property type="entry name" value="C-terminal effector domain of the bipartite response regulators"/>
    <property type="match status" value="1"/>
</dbReference>
<reference evidence="2 3" key="1">
    <citation type="submission" date="2019-06" db="EMBL/GenBank/DDBJ databases">
        <title>Sequencing the genomes of 1000 actinobacteria strains.</title>
        <authorList>
            <person name="Klenk H.-P."/>
        </authorList>
    </citation>
    <scope>NUCLEOTIDE SEQUENCE [LARGE SCALE GENOMIC DNA]</scope>
    <source>
        <strain evidence="2 3">DSM 41649</strain>
    </source>
</reference>
<organism evidence="2 3">
    <name type="scientific">Kitasatospora atroaurantiaca</name>
    <dbReference type="NCBI Taxonomy" id="285545"/>
    <lineage>
        <taxon>Bacteria</taxon>
        <taxon>Bacillati</taxon>
        <taxon>Actinomycetota</taxon>
        <taxon>Actinomycetes</taxon>
        <taxon>Kitasatosporales</taxon>
        <taxon>Streptomycetaceae</taxon>
        <taxon>Kitasatospora</taxon>
    </lineage>
</organism>
<dbReference type="SUPFAM" id="SSF56024">
    <property type="entry name" value="Phospholipase D/nuclease"/>
    <property type="match status" value="1"/>
</dbReference>
<evidence type="ECO:0000259" key="1">
    <source>
        <dbReference type="PROSITE" id="PS50043"/>
    </source>
</evidence>
<dbReference type="CDD" id="cd06170">
    <property type="entry name" value="LuxR_C_like"/>
    <property type="match status" value="1"/>
</dbReference>
<proteinExistence type="predicted"/>
<feature type="domain" description="HTH luxR-type" evidence="1">
    <location>
        <begin position="265"/>
        <end position="330"/>
    </location>
</feature>
<evidence type="ECO:0000313" key="2">
    <source>
        <dbReference type="EMBL" id="TWE18857.1"/>
    </source>
</evidence>
<dbReference type="RefSeq" id="WP_145792315.1">
    <property type="nucleotide sequence ID" value="NZ_BAAABR010000031.1"/>
</dbReference>
<dbReference type="InterPro" id="IPR000792">
    <property type="entry name" value="Tscrpt_reg_LuxR_C"/>
</dbReference>
<dbReference type="GO" id="GO:0003677">
    <property type="term" value="F:DNA binding"/>
    <property type="evidence" value="ECO:0007669"/>
    <property type="project" value="InterPro"/>
</dbReference>
<dbReference type="Gene3D" id="1.10.10.10">
    <property type="entry name" value="Winged helix-like DNA-binding domain superfamily/Winged helix DNA-binding domain"/>
    <property type="match status" value="1"/>
</dbReference>
<dbReference type="InterPro" id="IPR051797">
    <property type="entry name" value="TrmB-like"/>
</dbReference>
<evidence type="ECO:0000313" key="3">
    <source>
        <dbReference type="Proteomes" id="UP000318416"/>
    </source>
</evidence>
<protein>
    <submittedName>
        <fullName evidence="2">Regulatory LuxR family protein</fullName>
    </submittedName>
</protein>
<dbReference type="InterPro" id="IPR016032">
    <property type="entry name" value="Sig_transdc_resp-reg_C-effctor"/>
</dbReference>
<dbReference type="AlphaFoldDB" id="A0A561ETE1"/>
<comment type="caution">
    <text evidence="2">The sequence shown here is derived from an EMBL/GenBank/DDBJ whole genome shotgun (WGS) entry which is preliminary data.</text>
</comment>
<name>A0A561ETE1_9ACTN</name>
<dbReference type="GO" id="GO:0006355">
    <property type="term" value="P:regulation of DNA-templated transcription"/>
    <property type="evidence" value="ECO:0007669"/>
    <property type="project" value="InterPro"/>
</dbReference>
<dbReference type="PROSITE" id="PS50043">
    <property type="entry name" value="HTH_LUXR_2"/>
    <property type="match status" value="1"/>
</dbReference>